<evidence type="ECO:0000259" key="2">
    <source>
        <dbReference type="Pfam" id="PF26604"/>
    </source>
</evidence>
<evidence type="ECO:0000313" key="4">
    <source>
        <dbReference type="Proteomes" id="UP000226592"/>
    </source>
</evidence>
<comment type="caution">
    <text evidence="3">The sequence shown here is derived from an EMBL/GenBank/DDBJ whole genome shotgun (WGS) entry which is preliminary data.</text>
</comment>
<dbReference type="AlphaFoldDB" id="A0A2D6M1Q7"/>
<feature type="transmembrane region" description="Helical" evidence="1">
    <location>
        <begin position="35"/>
        <end position="53"/>
    </location>
</feature>
<dbReference type="NCBIfam" id="NF047864">
    <property type="entry name" value="CBU_0592_membra"/>
    <property type="match status" value="1"/>
</dbReference>
<feature type="domain" description="CBU-0592-like" evidence="2">
    <location>
        <begin position="8"/>
        <end position="78"/>
    </location>
</feature>
<keyword evidence="1" id="KW-0812">Transmembrane</keyword>
<feature type="transmembrane region" description="Helical" evidence="1">
    <location>
        <begin position="59"/>
        <end position="76"/>
    </location>
</feature>
<sequence>MVEEPLLTLIAVAGIGLLLLAFVLNHRKRVVRFTYTYNGLNLLGAALLAFYAFEINAMIFVAMQIIWVVVSAYFIVKKAVGK</sequence>
<feature type="transmembrane region" description="Helical" evidence="1">
    <location>
        <begin position="6"/>
        <end position="23"/>
    </location>
</feature>
<dbReference type="Proteomes" id="UP000226592">
    <property type="component" value="Unassembled WGS sequence"/>
</dbReference>
<evidence type="ECO:0000256" key="1">
    <source>
        <dbReference type="SAM" id="Phobius"/>
    </source>
</evidence>
<keyword evidence="1" id="KW-1133">Transmembrane helix</keyword>
<accession>A0A2D6M1Q7</accession>
<proteinExistence type="predicted"/>
<dbReference type="Pfam" id="PF26604">
    <property type="entry name" value="CBU_0592"/>
    <property type="match status" value="1"/>
</dbReference>
<organism evidence="3 4">
    <name type="scientific">Candidatus Iainarchaeum sp</name>
    <dbReference type="NCBI Taxonomy" id="3101447"/>
    <lineage>
        <taxon>Archaea</taxon>
        <taxon>Candidatus Iainarchaeota</taxon>
        <taxon>Candidatus Iainarchaeia</taxon>
        <taxon>Candidatus Iainarchaeales</taxon>
        <taxon>Candidatus Iainarchaeaceae</taxon>
        <taxon>Candidatus Iainarchaeum</taxon>
    </lineage>
</organism>
<gene>
    <name evidence="3" type="ORF">CL943_03575</name>
</gene>
<keyword evidence="1" id="KW-0472">Membrane</keyword>
<protein>
    <recommendedName>
        <fullName evidence="2">CBU-0592-like domain-containing protein</fullName>
    </recommendedName>
</protein>
<dbReference type="EMBL" id="NZBU01000012">
    <property type="protein sequence ID" value="MAG22354.1"/>
    <property type="molecule type" value="Genomic_DNA"/>
</dbReference>
<reference evidence="4" key="1">
    <citation type="submission" date="2017-09" db="EMBL/GenBank/DDBJ databases">
        <title>The Reconstruction of 2,631 Draft Metagenome-Assembled Genomes from the Global Oceans.</title>
        <authorList>
            <person name="Tully B.J."/>
            <person name="Graham E.D."/>
            <person name="Heidelberg J.F."/>
        </authorList>
    </citation>
    <scope>NUCLEOTIDE SEQUENCE [LARGE SCALE GENOMIC DNA]</scope>
</reference>
<evidence type="ECO:0000313" key="3">
    <source>
        <dbReference type="EMBL" id="MAG22354.1"/>
    </source>
</evidence>
<dbReference type="InterPro" id="IPR058058">
    <property type="entry name" value="CBU_0592-like"/>
</dbReference>
<name>A0A2D6M1Q7_9ARCH</name>